<evidence type="ECO:0000313" key="1">
    <source>
        <dbReference type="EMBL" id="AVO44696.1"/>
    </source>
</evidence>
<dbReference type="AlphaFoldDB" id="A0A2S0N9A8"/>
<dbReference type="EMBL" id="CP027668">
    <property type="protein sequence ID" value="AVO44696.1"/>
    <property type="molecule type" value="Genomic_DNA"/>
</dbReference>
<organism evidence="1 2">
    <name type="scientific">Phreatobacter cathodiphilus</name>
    <dbReference type="NCBI Taxonomy" id="1868589"/>
    <lineage>
        <taxon>Bacteria</taxon>
        <taxon>Pseudomonadati</taxon>
        <taxon>Pseudomonadota</taxon>
        <taxon>Alphaproteobacteria</taxon>
        <taxon>Hyphomicrobiales</taxon>
        <taxon>Phreatobacteraceae</taxon>
        <taxon>Phreatobacter</taxon>
    </lineage>
</organism>
<reference evidence="1 2" key="1">
    <citation type="submission" date="2018-03" db="EMBL/GenBank/DDBJ databases">
        <title>Genome sequencing of Phreatobacter sp.</title>
        <authorList>
            <person name="Kim S.-J."/>
            <person name="Heo J."/>
            <person name="Kwon S.-W."/>
        </authorList>
    </citation>
    <scope>NUCLEOTIDE SEQUENCE [LARGE SCALE GENOMIC DNA]</scope>
    <source>
        <strain evidence="1 2">S-12</strain>
    </source>
</reference>
<evidence type="ECO:0000313" key="2">
    <source>
        <dbReference type="Proteomes" id="UP000237889"/>
    </source>
</evidence>
<gene>
    <name evidence="1" type="ORF">C6569_06270</name>
</gene>
<sequence>MTAVDFAPGNYRFVPNVFQYSGAVAAMPGHHLVRTVFPKPVPLAEAFRRIADMLTSAGRPLTAFCACELRSPAPFDEAGFRAFNQIYAGTLAAWDLIDGEVNPVARASVCPVVDPPAEPSIHAFTHVAVGDAGRPSFVVAGSGEGFDKGPGHFSERIVRFGEASQDALRDKLRTVLTHMETRMAPLGFGWADTTAAQIHTLHDLGPLLEAEVFDRGAGRNGVTLHRDRPPIDGLEILMDTRGVGVERVL</sequence>
<protein>
    <submittedName>
        <fullName evidence="1">Uncharacterized protein</fullName>
    </submittedName>
</protein>
<dbReference type="Proteomes" id="UP000237889">
    <property type="component" value="Chromosome"/>
</dbReference>
<keyword evidence="2" id="KW-1185">Reference proteome</keyword>
<name>A0A2S0N9A8_9HYPH</name>
<accession>A0A2S0N9A8</accession>
<dbReference type="KEGG" id="phr:C6569_06270"/>
<dbReference type="OrthoDB" id="8125412at2"/>
<proteinExistence type="predicted"/>
<dbReference type="RefSeq" id="WP_106748037.1">
    <property type="nucleotide sequence ID" value="NZ_CP027668.1"/>
</dbReference>